<feature type="region of interest" description="Disordered" evidence="1">
    <location>
        <begin position="164"/>
        <end position="309"/>
    </location>
</feature>
<sequence>MEKSPEAFRTISEVAAWLDTPAHVLRFWESRFSQIKPVKRAGGRRYYRPADMMLLGGIKKLLHEDGLTIRGVQKILREEGVKFVSSLSPALDEGADGLLIEGQAEPAKTEVATALPPAESLSGPAPEAPMQEDAESEAAEIVPLTRRPRPEPDEAMILPGLDLAAAAPPPAPEPAEPDAAAIPSFRRHARPPLDAEPAATLPLEPAPAEPEPVFMPQAEPEPEPAMALEEPEELAAPEPVFEQAPAWTEPESEAEPEEFTLEAEPAALPEPEPEPAPPQPLGTAIAATDPDDDDPDFTPVETPPRALIRTPALRQALAADPDLARQALARLSALGDRITSGGSGTDLRG</sequence>
<dbReference type="SMART" id="SM00422">
    <property type="entry name" value="HTH_MERR"/>
    <property type="match status" value="1"/>
</dbReference>
<feature type="compositionally biased region" description="Low complexity" evidence="1">
    <location>
        <begin position="211"/>
        <end position="228"/>
    </location>
</feature>
<dbReference type="Proteomes" id="UP000466730">
    <property type="component" value="Unassembled WGS sequence"/>
</dbReference>
<evidence type="ECO:0000256" key="1">
    <source>
        <dbReference type="SAM" id="MobiDB-lite"/>
    </source>
</evidence>
<dbReference type="OrthoDB" id="9810140at2"/>
<organism evidence="3 4">
    <name type="scientific">Rhodovulum strictum</name>
    <dbReference type="NCBI Taxonomy" id="58314"/>
    <lineage>
        <taxon>Bacteria</taxon>
        <taxon>Pseudomonadati</taxon>
        <taxon>Pseudomonadota</taxon>
        <taxon>Alphaproteobacteria</taxon>
        <taxon>Rhodobacterales</taxon>
        <taxon>Paracoccaceae</taxon>
        <taxon>Rhodovulum</taxon>
    </lineage>
</organism>
<dbReference type="InterPro" id="IPR000551">
    <property type="entry name" value="MerR-type_HTH_dom"/>
</dbReference>
<evidence type="ECO:0000313" key="3">
    <source>
        <dbReference type="EMBL" id="MRH20256.1"/>
    </source>
</evidence>
<accession>A0A844B1L2</accession>
<feature type="compositionally biased region" description="Acidic residues" evidence="1">
    <location>
        <begin position="250"/>
        <end position="261"/>
    </location>
</feature>
<name>A0A844B1L2_9RHOB</name>
<evidence type="ECO:0000259" key="2">
    <source>
        <dbReference type="SMART" id="SM00422"/>
    </source>
</evidence>
<protein>
    <submittedName>
        <fullName evidence="3">MerR family transcriptional regulator</fullName>
    </submittedName>
</protein>
<dbReference type="Pfam" id="PF13411">
    <property type="entry name" value="MerR_1"/>
    <property type="match status" value="1"/>
</dbReference>
<dbReference type="Gene3D" id="1.10.1660.10">
    <property type="match status" value="1"/>
</dbReference>
<gene>
    <name evidence="3" type="ORF">GH815_04545</name>
</gene>
<feature type="compositionally biased region" description="Low complexity" evidence="1">
    <location>
        <begin position="236"/>
        <end position="249"/>
    </location>
</feature>
<proteinExistence type="predicted"/>
<feature type="domain" description="HTH merR-type" evidence="2">
    <location>
        <begin position="10"/>
        <end position="79"/>
    </location>
</feature>
<dbReference type="AlphaFoldDB" id="A0A844B1L2"/>
<dbReference type="InterPro" id="IPR009061">
    <property type="entry name" value="DNA-bd_dom_put_sf"/>
</dbReference>
<reference evidence="3 4" key="1">
    <citation type="submission" date="2019-11" db="EMBL/GenBank/DDBJ databases">
        <title>Draft Whole-Genome sequence of the marine photosynthetic bacterium Rhodovulum strictum DSM 11289.</title>
        <authorList>
            <person name="Kyndt J.A."/>
            <person name="Meyer T.E."/>
        </authorList>
    </citation>
    <scope>NUCLEOTIDE SEQUENCE [LARGE SCALE GENOMIC DNA]</scope>
    <source>
        <strain evidence="3 4">DSM 11289</strain>
    </source>
</reference>
<dbReference type="GO" id="GO:0006355">
    <property type="term" value="P:regulation of DNA-templated transcription"/>
    <property type="evidence" value="ECO:0007669"/>
    <property type="project" value="InterPro"/>
</dbReference>
<keyword evidence="4" id="KW-1185">Reference proteome</keyword>
<dbReference type="RefSeq" id="WP_153747566.1">
    <property type="nucleotide sequence ID" value="NZ_BAAADI010000032.1"/>
</dbReference>
<dbReference type="EMBL" id="WJPO01000004">
    <property type="protein sequence ID" value="MRH20256.1"/>
    <property type="molecule type" value="Genomic_DNA"/>
</dbReference>
<evidence type="ECO:0000313" key="4">
    <source>
        <dbReference type="Proteomes" id="UP000466730"/>
    </source>
</evidence>
<feature type="compositionally biased region" description="Pro residues" evidence="1">
    <location>
        <begin position="268"/>
        <end position="280"/>
    </location>
</feature>
<comment type="caution">
    <text evidence="3">The sequence shown here is derived from an EMBL/GenBank/DDBJ whole genome shotgun (WGS) entry which is preliminary data.</text>
</comment>
<dbReference type="CDD" id="cd04765">
    <property type="entry name" value="HTH_MlrA-like_sg2"/>
    <property type="match status" value="1"/>
</dbReference>
<dbReference type="SUPFAM" id="SSF46955">
    <property type="entry name" value="Putative DNA-binding domain"/>
    <property type="match status" value="1"/>
</dbReference>
<dbReference type="GO" id="GO:0003677">
    <property type="term" value="F:DNA binding"/>
    <property type="evidence" value="ECO:0007669"/>
    <property type="project" value="InterPro"/>
</dbReference>